<dbReference type="InterPro" id="IPR003599">
    <property type="entry name" value="Ig_sub"/>
</dbReference>
<feature type="signal peptide" evidence="4">
    <location>
        <begin position="1"/>
        <end position="22"/>
    </location>
</feature>
<keyword evidence="3" id="KW-1280">Immunoglobulin</keyword>
<evidence type="ECO:0000259" key="6">
    <source>
        <dbReference type="PROSITE" id="PS50835"/>
    </source>
</evidence>
<dbReference type="Gene3D" id="2.60.40.10">
    <property type="entry name" value="Immunoglobulins"/>
    <property type="match status" value="1"/>
</dbReference>
<evidence type="ECO:0000256" key="2">
    <source>
        <dbReference type="ARBA" id="ARBA00023130"/>
    </source>
</evidence>
<dbReference type="Pfam" id="PF00093">
    <property type="entry name" value="VWC"/>
    <property type="match status" value="1"/>
</dbReference>
<dbReference type="GO" id="GO:0019814">
    <property type="term" value="C:immunoglobulin complex"/>
    <property type="evidence" value="ECO:0007669"/>
    <property type="project" value="UniProtKB-KW"/>
</dbReference>
<evidence type="ECO:0008006" key="9">
    <source>
        <dbReference type="Google" id="ProtNLM"/>
    </source>
</evidence>
<dbReference type="SMART" id="SM00409">
    <property type="entry name" value="IG"/>
    <property type="match status" value="1"/>
</dbReference>
<dbReference type="InterPro" id="IPR050199">
    <property type="entry name" value="IgHV"/>
</dbReference>
<evidence type="ECO:0000313" key="7">
    <source>
        <dbReference type="EMBL" id="KAK7879148.1"/>
    </source>
</evidence>
<keyword evidence="2" id="KW-1064">Adaptive immunity</keyword>
<feature type="domain" description="Ig-like" evidence="6">
    <location>
        <begin position="109"/>
        <end position="209"/>
    </location>
</feature>
<dbReference type="Pfam" id="PF07686">
    <property type="entry name" value="V-set"/>
    <property type="match status" value="1"/>
</dbReference>
<sequence length="238" mass="27068">MFSVVDIRLVLLLGTTVLLVNAQEKMVSFRQELYLLWMFLWVQQKRENYPPTHCQKDGQVYAVGEVFSNDPCWVCVCDDGNIICDELICDDELDCSNTFIDGGCCPVCPDDDNDYSYLNQSEAVITSPGASHKLTCTYVGFSGDHGTVWIRQAAGKGLEWISYIRYDSSTKLYSDSVKNRFTVSRDNSRQEVYLHMSGLRADDSATYYCARRTEGDIVALKYYTFFPQPLGYTRSTVK</sequence>
<dbReference type="GO" id="GO:0002250">
    <property type="term" value="P:adaptive immune response"/>
    <property type="evidence" value="ECO:0007669"/>
    <property type="project" value="UniProtKB-KW"/>
</dbReference>
<dbReference type="EMBL" id="JBBPFD010000345">
    <property type="protein sequence ID" value="KAK7879148.1"/>
    <property type="molecule type" value="Genomic_DNA"/>
</dbReference>
<dbReference type="PROSITE" id="PS50835">
    <property type="entry name" value="IG_LIKE"/>
    <property type="match status" value="1"/>
</dbReference>
<dbReference type="GO" id="GO:0005576">
    <property type="term" value="C:extracellular region"/>
    <property type="evidence" value="ECO:0007669"/>
    <property type="project" value="UniProtKB-ARBA"/>
</dbReference>
<dbReference type="SMART" id="SM00406">
    <property type="entry name" value="IGv"/>
    <property type="match status" value="1"/>
</dbReference>
<proteinExistence type="predicted"/>
<evidence type="ECO:0000313" key="8">
    <source>
        <dbReference type="Proteomes" id="UP001460270"/>
    </source>
</evidence>
<evidence type="ECO:0000256" key="3">
    <source>
        <dbReference type="ARBA" id="ARBA00043265"/>
    </source>
</evidence>
<dbReference type="InterPro" id="IPR007110">
    <property type="entry name" value="Ig-like_dom"/>
</dbReference>
<reference evidence="8" key="1">
    <citation type="submission" date="2024-04" db="EMBL/GenBank/DDBJ databases">
        <title>Salinicola lusitanus LLJ914,a marine bacterium isolated from the Okinawa Trough.</title>
        <authorList>
            <person name="Li J."/>
        </authorList>
    </citation>
    <scope>NUCLEOTIDE SEQUENCE [LARGE SCALE GENOMIC DNA]</scope>
</reference>
<dbReference type="SUPFAM" id="SSF48726">
    <property type="entry name" value="Immunoglobulin"/>
    <property type="match status" value="1"/>
</dbReference>
<evidence type="ECO:0000259" key="5">
    <source>
        <dbReference type="PROSITE" id="PS50184"/>
    </source>
</evidence>
<evidence type="ECO:0000256" key="4">
    <source>
        <dbReference type="SAM" id="SignalP"/>
    </source>
</evidence>
<dbReference type="Gene3D" id="2.10.70.10">
    <property type="entry name" value="Complement Module, domain 1"/>
    <property type="match status" value="1"/>
</dbReference>
<evidence type="ECO:0000256" key="1">
    <source>
        <dbReference type="ARBA" id="ARBA00022859"/>
    </source>
</evidence>
<accession>A0AAW0MLG0</accession>
<dbReference type="Proteomes" id="UP001460270">
    <property type="component" value="Unassembled WGS sequence"/>
</dbReference>
<dbReference type="PANTHER" id="PTHR23266">
    <property type="entry name" value="IMMUNOGLOBULIN HEAVY CHAIN"/>
    <property type="match status" value="1"/>
</dbReference>
<dbReference type="SUPFAM" id="SSF57603">
    <property type="entry name" value="FnI-like domain"/>
    <property type="match status" value="1"/>
</dbReference>
<comment type="caution">
    <text evidence="7">The sequence shown here is derived from an EMBL/GenBank/DDBJ whole genome shotgun (WGS) entry which is preliminary data.</text>
</comment>
<dbReference type="PROSITE" id="PS50184">
    <property type="entry name" value="VWFC_2"/>
    <property type="match status" value="1"/>
</dbReference>
<dbReference type="InterPro" id="IPR013106">
    <property type="entry name" value="Ig_V-set"/>
</dbReference>
<dbReference type="AlphaFoldDB" id="A0AAW0MLG0"/>
<feature type="chain" id="PRO_5043373527" description="Ig-like domain-containing protein" evidence="4">
    <location>
        <begin position="23"/>
        <end position="238"/>
    </location>
</feature>
<organism evidence="7 8">
    <name type="scientific">Mugilogobius chulae</name>
    <name type="common">yellowstripe goby</name>
    <dbReference type="NCBI Taxonomy" id="88201"/>
    <lineage>
        <taxon>Eukaryota</taxon>
        <taxon>Metazoa</taxon>
        <taxon>Chordata</taxon>
        <taxon>Craniata</taxon>
        <taxon>Vertebrata</taxon>
        <taxon>Euteleostomi</taxon>
        <taxon>Actinopterygii</taxon>
        <taxon>Neopterygii</taxon>
        <taxon>Teleostei</taxon>
        <taxon>Neoteleostei</taxon>
        <taxon>Acanthomorphata</taxon>
        <taxon>Gobiaria</taxon>
        <taxon>Gobiiformes</taxon>
        <taxon>Gobioidei</taxon>
        <taxon>Gobiidae</taxon>
        <taxon>Gobionellinae</taxon>
        <taxon>Mugilogobius</taxon>
    </lineage>
</organism>
<dbReference type="InterPro" id="IPR001007">
    <property type="entry name" value="VWF_dom"/>
</dbReference>
<dbReference type="InterPro" id="IPR036179">
    <property type="entry name" value="Ig-like_dom_sf"/>
</dbReference>
<feature type="domain" description="VWFC" evidence="5">
    <location>
        <begin position="52"/>
        <end position="109"/>
    </location>
</feature>
<keyword evidence="1" id="KW-0391">Immunity</keyword>
<keyword evidence="8" id="KW-1185">Reference proteome</keyword>
<keyword evidence="4" id="KW-0732">Signal</keyword>
<dbReference type="InterPro" id="IPR013783">
    <property type="entry name" value="Ig-like_fold"/>
</dbReference>
<gene>
    <name evidence="7" type="ORF">WMY93_034072</name>
</gene>
<dbReference type="SMART" id="SM00214">
    <property type="entry name" value="VWC"/>
    <property type="match status" value="1"/>
</dbReference>
<name>A0AAW0MLG0_9GOBI</name>
<protein>
    <recommendedName>
        <fullName evidence="9">Ig-like domain-containing protein</fullName>
    </recommendedName>
</protein>